<evidence type="ECO:0000313" key="2">
    <source>
        <dbReference type="EMBL" id="UXY14349.1"/>
    </source>
</evidence>
<dbReference type="Proteomes" id="UP001061302">
    <property type="component" value="Chromosome"/>
</dbReference>
<name>A0ABY6DJ23_9NEIS</name>
<organism evidence="2 3">
    <name type="scientific">Chitiniphilus purpureus</name>
    <dbReference type="NCBI Taxonomy" id="2981137"/>
    <lineage>
        <taxon>Bacteria</taxon>
        <taxon>Pseudomonadati</taxon>
        <taxon>Pseudomonadota</taxon>
        <taxon>Betaproteobacteria</taxon>
        <taxon>Neisseriales</taxon>
        <taxon>Chitinibacteraceae</taxon>
        <taxon>Chitiniphilus</taxon>
    </lineage>
</organism>
<feature type="transmembrane region" description="Helical" evidence="1">
    <location>
        <begin position="36"/>
        <end position="57"/>
    </location>
</feature>
<dbReference type="EMBL" id="CP106753">
    <property type="protein sequence ID" value="UXY14349.1"/>
    <property type="molecule type" value="Genomic_DNA"/>
</dbReference>
<evidence type="ECO:0008006" key="4">
    <source>
        <dbReference type="Google" id="ProtNLM"/>
    </source>
</evidence>
<keyword evidence="1" id="KW-0812">Transmembrane</keyword>
<dbReference type="RefSeq" id="WP_263123648.1">
    <property type="nucleotide sequence ID" value="NZ_CP106753.1"/>
</dbReference>
<protein>
    <recommendedName>
        <fullName evidence="4">Transmembrane protein</fullName>
    </recommendedName>
</protein>
<feature type="transmembrane region" description="Helical" evidence="1">
    <location>
        <begin position="69"/>
        <end position="86"/>
    </location>
</feature>
<keyword evidence="1" id="KW-1133">Transmembrane helix</keyword>
<proteinExistence type="predicted"/>
<keyword evidence="1" id="KW-0472">Membrane</keyword>
<gene>
    <name evidence="2" type="ORF">N8I74_13615</name>
</gene>
<accession>A0ABY6DJ23</accession>
<reference evidence="2" key="1">
    <citation type="submission" date="2022-10" db="EMBL/GenBank/DDBJ databases">
        <title>Chitiniphilus purpureus sp. nov., a novel chitin-degrading bacterium isolated from crawfish pond sediment.</title>
        <authorList>
            <person name="Li K."/>
        </authorList>
    </citation>
    <scope>NUCLEOTIDE SEQUENCE</scope>
    <source>
        <strain evidence="2">CD1</strain>
    </source>
</reference>
<keyword evidence="3" id="KW-1185">Reference proteome</keyword>
<evidence type="ECO:0000256" key="1">
    <source>
        <dbReference type="SAM" id="Phobius"/>
    </source>
</evidence>
<evidence type="ECO:0000313" key="3">
    <source>
        <dbReference type="Proteomes" id="UP001061302"/>
    </source>
</evidence>
<sequence>MSTIDLNNPPPHHQYNVSIEREETSGERRVRLFKDVALFSVAIGFVVAIVWLCYRTVVSASATAEEKKWAMSVLSAVTGGIVGYLVRK</sequence>